<comment type="caution">
    <text evidence="6">The sequence shown here is derived from an EMBL/GenBank/DDBJ whole genome shotgun (WGS) entry which is preliminary data.</text>
</comment>
<gene>
    <name evidence="5" type="ORF">CGL51_02105</name>
    <name evidence="6" type="ORF">CGL52_02870</name>
</gene>
<dbReference type="InterPro" id="IPR051626">
    <property type="entry name" value="Oxidoreductase_gamma_subunit"/>
</dbReference>
<dbReference type="PANTHER" id="PTHR43366">
    <property type="entry name" value="PYRUVATE SYNTHASE SUBUNIT PORC"/>
    <property type="match status" value="1"/>
</dbReference>
<dbReference type="InterPro" id="IPR011898">
    <property type="entry name" value="PorD_KorD"/>
</dbReference>
<dbReference type="PROSITE" id="PS00198">
    <property type="entry name" value="4FE4S_FER_1"/>
    <property type="match status" value="1"/>
</dbReference>
<dbReference type="Proteomes" id="UP000257123">
    <property type="component" value="Unassembled WGS sequence"/>
</dbReference>
<dbReference type="OrthoDB" id="372091at2157"/>
<dbReference type="InterPro" id="IPR002869">
    <property type="entry name" value="Pyrv_flavodox_OxRed_cen"/>
</dbReference>
<organism evidence="6 7">
    <name type="scientific">Pyrobaculum aerophilum</name>
    <dbReference type="NCBI Taxonomy" id="13773"/>
    <lineage>
        <taxon>Archaea</taxon>
        <taxon>Thermoproteota</taxon>
        <taxon>Thermoprotei</taxon>
        <taxon>Thermoproteales</taxon>
        <taxon>Thermoproteaceae</taxon>
        <taxon>Pyrobaculum</taxon>
    </lineage>
</organism>
<dbReference type="AlphaFoldDB" id="A0A371R641"/>
<dbReference type="Gene3D" id="3.30.70.3270">
    <property type="match status" value="1"/>
</dbReference>
<dbReference type="Pfam" id="PF14697">
    <property type="entry name" value="Fer4_21"/>
    <property type="match status" value="1"/>
</dbReference>
<dbReference type="SUPFAM" id="SSF53323">
    <property type="entry name" value="Pyruvate-ferredoxin oxidoreductase, PFOR, domain III"/>
    <property type="match status" value="1"/>
</dbReference>
<keyword evidence="6" id="KW-0670">Pyruvate</keyword>
<name>A0A371R641_9CREN</name>
<accession>A0A371R641</accession>
<dbReference type="InterPro" id="IPR011894">
    <property type="entry name" value="PorC_KorC"/>
</dbReference>
<evidence type="ECO:0000313" key="7">
    <source>
        <dbReference type="Proteomes" id="UP000256877"/>
    </source>
</evidence>
<dbReference type="RefSeq" id="WP_116420519.1">
    <property type="nucleotide sequence ID" value="NZ_NMUE01000004.1"/>
</dbReference>
<evidence type="ECO:0000313" key="5">
    <source>
        <dbReference type="EMBL" id="RFA97687.1"/>
    </source>
</evidence>
<proteinExistence type="predicted"/>
<dbReference type="EMBL" id="NMUF01000005">
    <property type="protein sequence ID" value="RFA99500.1"/>
    <property type="molecule type" value="Genomic_DNA"/>
</dbReference>
<evidence type="ECO:0000313" key="8">
    <source>
        <dbReference type="Proteomes" id="UP000257123"/>
    </source>
</evidence>
<evidence type="ECO:0000256" key="3">
    <source>
        <dbReference type="ARBA" id="ARBA00049357"/>
    </source>
</evidence>
<dbReference type="NCBIfam" id="TIGR02179">
    <property type="entry name" value="PorD_KorD"/>
    <property type="match status" value="1"/>
</dbReference>
<dbReference type="PROSITE" id="PS51379">
    <property type="entry name" value="4FE4S_FER_2"/>
    <property type="match status" value="2"/>
</dbReference>
<feature type="domain" description="4Fe-4S ferredoxin-type" evidence="4">
    <location>
        <begin position="240"/>
        <end position="269"/>
    </location>
</feature>
<dbReference type="EC" id="1.2.7.1" evidence="1"/>
<dbReference type="Proteomes" id="UP000256877">
    <property type="component" value="Unassembled WGS sequence"/>
</dbReference>
<dbReference type="Pfam" id="PF01558">
    <property type="entry name" value="POR"/>
    <property type="match status" value="1"/>
</dbReference>
<comment type="catalytic activity">
    <reaction evidence="3">
        <text>2 oxidized [2Fe-2S]-[ferredoxin] + pyruvate + CoA = 2 reduced [2Fe-2S]-[ferredoxin] + acetyl-CoA + CO2 + H(+)</text>
        <dbReference type="Rhea" id="RHEA:12765"/>
        <dbReference type="Rhea" id="RHEA-COMP:10000"/>
        <dbReference type="Rhea" id="RHEA-COMP:10001"/>
        <dbReference type="ChEBI" id="CHEBI:15361"/>
        <dbReference type="ChEBI" id="CHEBI:15378"/>
        <dbReference type="ChEBI" id="CHEBI:16526"/>
        <dbReference type="ChEBI" id="CHEBI:33737"/>
        <dbReference type="ChEBI" id="CHEBI:33738"/>
        <dbReference type="ChEBI" id="CHEBI:57287"/>
        <dbReference type="ChEBI" id="CHEBI:57288"/>
        <dbReference type="EC" id="1.2.7.1"/>
    </reaction>
</comment>
<dbReference type="PANTHER" id="PTHR43366:SF1">
    <property type="entry name" value="PYRUVATE SYNTHASE SUBUNIT PORC"/>
    <property type="match status" value="1"/>
</dbReference>
<dbReference type="InterPro" id="IPR017896">
    <property type="entry name" value="4Fe4S_Fe-S-bd"/>
</dbReference>
<feature type="domain" description="4Fe-4S ferredoxin-type" evidence="4">
    <location>
        <begin position="282"/>
        <end position="311"/>
    </location>
</feature>
<keyword evidence="2 6" id="KW-0560">Oxidoreductase</keyword>
<dbReference type="EMBL" id="NMUE01000004">
    <property type="protein sequence ID" value="RFA97687.1"/>
    <property type="molecule type" value="Genomic_DNA"/>
</dbReference>
<evidence type="ECO:0000259" key="4">
    <source>
        <dbReference type="PROSITE" id="PS51379"/>
    </source>
</evidence>
<protein>
    <recommendedName>
        <fullName evidence="1">pyruvate synthase</fullName>
        <ecNumber evidence="1">1.2.7.1</ecNumber>
    </recommendedName>
</protein>
<dbReference type="InterPro" id="IPR019752">
    <property type="entry name" value="Pyrv/ketoisovalerate_OxRed_cat"/>
</dbReference>
<dbReference type="Gene3D" id="3.40.920.10">
    <property type="entry name" value="Pyruvate-ferredoxin oxidoreductase, PFOR, domain III"/>
    <property type="match status" value="1"/>
</dbReference>
<evidence type="ECO:0000256" key="2">
    <source>
        <dbReference type="ARBA" id="ARBA00023002"/>
    </source>
</evidence>
<dbReference type="GO" id="GO:0019164">
    <property type="term" value="F:pyruvate synthase activity"/>
    <property type="evidence" value="ECO:0007669"/>
    <property type="project" value="UniProtKB-EC"/>
</dbReference>
<sequence length="312" mass="34193">MRIETVWVGRGGQGIVTATYIIANASIIDGFYAIANPEFGAERRGAPVKAFLTISKDPIEDQEPVKTPDIAVVFDDKLIDSMRFVIDAVKPGGYVILNTGKEPSEAVKLVGRDDVNIVVVDAIEIARRHLKLDVPNGPLAGAFSKVMGFPTLESIREAFETQLGKAVEQNMAAVKEAYEKAVVIPASRVDKSAKPRGIISTTSAFLTGPYDIVGTREVNKAGAVFPGTSFFYTTGGWRIDKPVIDHSKCIMCRKCWMYCPDDAIIEAWAEREGPRGRKFRMKVIDFDYQYCKGCGVCAEVCPTGAIQMVREI</sequence>
<reference evidence="7 8" key="1">
    <citation type="submission" date="2017-07" db="EMBL/GenBank/DDBJ databases">
        <title>Draft genome sequence of aerobic hyperthermophilic archaea, Pyrobaculum aerophilum YKB31 and YKB32.</title>
        <authorList>
            <person name="Mochizuki T."/>
            <person name="Berliner A.J."/>
            <person name="Yoshida-Takashima Y."/>
            <person name="Takaki Y."/>
            <person name="Nunoura T."/>
            <person name="Takai K."/>
        </authorList>
    </citation>
    <scope>NUCLEOTIDE SEQUENCE [LARGE SCALE GENOMIC DNA]</scope>
    <source>
        <strain evidence="5 8">YKB31</strain>
        <strain evidence="6 7">YKB32</strain>
    </source>
</reference>
<evidence type="ECO:0000256" key="1">
    <source>
        <dbReference type="ARBA" id="ARBA00012822"/>
    </source>
</evidence>
<dbReference type="GO" id="GO:0051539">
    <property type="term" value="F:4 iron, 4 sulfur cluster binding"/>
    <property type="evidence" value="ECO:0007669"/>
    <property type="project" value="InterPro"/>
</dbReference>
<evidence type="ECO:0000313" key="6">
    <source>
        <dbReference type="EMBL" id="RFA99500.1"/>
    </source>
</evidence>
<dbReference type="NCBIfam" id="TIGR02175">
    <property type="entry name" value="PorC_KorC"/>
    <property type="match status" value="1"/>
</dbReference>
<dbReference type="InterPro" id="IPR017900">
    <property type="entry name" value="4Fe4S_Fe_S_CS"/>
</dbReference>
<dbReference type="SUPFAM" id="SSF54862">
    <property type="entry name" value="4Fe-4S ferredoxins"/>
    <property type="match status" value="1"/>
</dbReference>